<proteinExistence type="predicted"/>
<keyword evidence="2" id="KW-1185">Reference proteome</keyword>
<dbReference type="RefSeq" id="WP_093755256.1">
    <property type="nucleotide sequence ID" value="NZ_FNNG01000032.1"/>
</dbReference>
<sequence>MSTAYERRVRRLREHVLANERKRKEELEKVLEPVEEVEEELSIDYLTKDEIIEKLREKGIDHNPRDKKETLFKLLVGD</sequence>
<evidence type="ECO:0000313" key="1">
    <source>
        <dbReference type="EMBL" id="SDX89284.1"/>
    </source>
</evidence>
<organism evidence="1 2">
    <name type="scientific">Tepidimicrobium xylanilyticum</name>
    <dbReference type="NCBI Taxonomy" id="1123352"/>
    <lineage>
        <taxon>Bacteria</taxon>
        <taxon>Bacillati</taxon>
        <taxon>Bacillota</taxon>
        <taxon>Tissierellia</taxon>
        <taxon>Tissierellales</taxon>
        <taxon>Tepidimicrobiaceae</taxon>
        <taxon>Tepidimicrobium</taxon>
    </lineage>
</organism>
<protein>
    <recommendedName>
        <fullName evidence="3">HeH/LEM domain-containing protein</fullName>
    </recommendedName>
</protein>
<dbReference type="Proteomes" id="UP000198828">
    <property type="component" value="Unassembled WGS sequence"/>
</dbReference>
<dbReference type="OrthoDB" id="2328834at2"/>
<dbReference type="EMBL" id="FNNG01000032">
    <property type="protein sequence ID" value="SDX89284.1"/>
    <property type="molecule type" value="Genomic_DNA"/>
</dbReference>
<reference evidence="1 2" key="1">
    <citation type="submission" date="2016-10" db="EMBL/GenBank/DDBJ databases">
        <authorList>
            <person name="de Groot N.N."/>
        </authorList>
    </citation>
    <scope>NUCLEOTIDE SEQUENCE [LARGE SCALE GENOMIC DNA]</scope>
    <source>
        <strain evidence="1 2">DSM 23310</strain>
    </source>
</reference>
<dbReference type="AlphaFoldDB" id="A0A1H3FGL4"/>
<evidence type="ECO:0008006" key="3">
    <source>
        <dbReference type="Google" id="ProtNLM"/>
    </source>
</evidence>
<gene>
    <name evidence="1" type="ORF">SAMN05660923_03120</name>
</gene>
<evidence type="ECO:0000313" key="2">
    <source>
        <dbReference type="Proteomes" id="UP000198828"/>
    </source>
</evidence>
<accession>A0A1H3FGL4</accession>
<name>A0A1H3FGL4_9FIRM</name>